<feature type="transmembrane region" description="Helical" evidence="1">
    <location>
        <begin position="20"/>
        <end position="40"/>
    </location>
</feature>
<comment type="caution">
    <text evidence="2">The sequence shown here is derived from an EMBL/GenBank/DDBJ whole genome shotgun (WGS) entry which is preliminary data.</text>
</comment>
<evidence type="ECO:0000256" key="1">
    <source>
        <dbReference type="SAM" id="Phobius"/>
    </source>
</evidence>
<sequence>MLKAELCCMTSLLVMSLQEYYYFMYSPCLYVIYRARRALLQREASELRFRPLSAMALRIRYLTRLGAPLPEHYSSHLSSLAHRSVLK</sequence>
<keyword evidence="3" id="KW-1185">Reference proteome</keyword>
<accession>A0A8J6FT14</accession>
<keyword evidence="1" id="KW-0812">Transmembrane</keyword>
<dbReference type="AlphaFoldDB" id="A0A8J6FT14"/>
<organism evidence="2 3">
    <name type="scientific">Eleutherodactylus coqui</name>
    <name type="common">Puerto Rican coqui</name>
    <dbReference type="NCBI Taxonomy" id="57060"/>
    <lineage>
        <taxon>Eukaryota</taxon>
        <taxon>Metazoa</taxon>
        <taxon>Chordata</taxon>
        <taxon>Craniata</taxon>
        <taxon>Vertebrata</taxon>
        <taxon>Euteleostomi</taxon>
        <taxon>Amphibia</taxon>
        <taxon>Batrachia</taxon>
        <taxon>Anura</taxon>
        <taxon>Neobatrachia</taxon>
        <taxon>Hyloidea</taxon>
        <taxon>Eleutherodactylidae</taxon>
        <taxon>Eleutherodactylinae</taxon>
        <taxon>Eleutherodactylus</taxon>
        <taxon>Eleutherodactylus</taxon>
    </lineage>
</organism>
<dbReference type="EMBL" id="WNTK01000001">
    <property type="protein sequence ID" value="KAG9494153.1"/>
    <property type="molecule type" value="Genomic_DNA"/>
</dbReference>
<gene>
    <name evidence="2" type="ORF">GDO78_001802</name>
</gene>
<protein>
    <submittedName>
        <fullName evidence="2">Uncharacterized protein</fullName>
    </submittedName>
</protein>
<keyword evidence="1" id="KW-0472">Membrane</keyword>
<reference evidence="2" key="1">
    <citation type="thesis" date="2020" institute="ProQuest LLC" country="789 East Eisenhower Parkway, Ann Arbor, MI, USA">
        <title>Comparative Genomics and Chromosome Evolution.</title>
        <authorList>
            <person name="Mudd A.B."/>
        </authorList>
    </citation>
    <scope>NUCLEOTIDE SEQUENCE</scope>
    <source>
        <strain evidence="2">HN-11 Male</strain>
        <tissue evidence="2">Kidney and liver</tissue>
    </source>
</reference>
<evidence type="ECO:0000313" key="3">
    <source>
        <dbReference type="Proteomes" id="UP000770717"/>
    </source>
</evidence>
<dbReference type="OrthoDB" id="424834at2759"/>
<dbReference type="Proteomes" id="UP000770717">
    <property type="component" value="Unassembled WGS sequence"/>
</dbReference>
<keyword evidence="1" id="KW-1133">Transmembrane helix</keyword>
<evidence type="ECO:0000313" key="2">
    <source>
        <dbReference type="EMBL" id="KAG9494153.1"/>
    </source>
</evidence>
<proteinExistence type="predicted"/>
<name>A0A8J6FT14_ELECQ</name>